<gene>
    <name evidence="2" type="primary">LOC112452498</name>
</gene>
<accession>A0A6J1PG21</accession>
<reference evidence="2" key="1">
    <citation type="submission" date="2025-08" db="UniProtKB">
        <authorList>
            <consortium name="RefSeq"/>
        </authorList>
    </citation>
    <scope>IDENTIFICATION</scope>
    <source>
        <tissue evidence="2">Whole body</tissue>
    </source>
</reference>
<proteinExistence type="predicted"/>
<evidence type="ECO:0000313" key="2">
    <source>
        <dbReference type="RefSeq" id="XP_024868512.1"/>
    </source>
</evidence>
<dbReference type="OrthoDB" id="8057253at2759"/>
<evidence type="ECO:0000313" key="1">
    <source>
        <dbReference type="Proteomes" id="UP000504618"/>
    </source>
</evidence>
<dbReference type="AlphaFoldDB" id="A0A6J1PG21"/>
<dbReference type="GeneID" id="112452498"/>
<dbReference type="Proteomes" id="UP000504618">
    <property type="component" value="Unplaced"/>
</dbReference>
<name>A0A6J1PG21_9HYME</name>
<organism evidence="1 2">
    <name type="scientific">Temnothorax curvispinosus</name>
    <dbReference type="NCBI Taxonomy" id="300111"/>
    <lineage>
        <taxon>Eukaryota</taxon>
        <taxon>Metazoa</taxon>
        <taxon>Ecdysozoa</taxon>
        <taxon>Arthropoda</taxon>
        <taxon>Hexapoda</taxon>
        <taxon>Insecta</taxon>
        <taxon>Pterygota</taxon>
        <taxon>Neoptera</taxon>
        <taxon>Endopterygota</taxon>
        <taxon>Hymenoptera</taxon>
        <taxon>Apocrita</taxon>
        <taxon>Aculeata</taxon>
        <taxon>Formicoidea</taxon>
        <taxon>Formicidae</taxon>
        <taxon>Myrmicinae</taxon>
        <taxon>Temnothorax</taxon>
    </lineage>
</organism>
<keyword evidence="1" id="KW-1185">Reference proteome</keyword>
<sequence>MDEDEKNVSTSKVFTEEEEVSLLKQITKCRQSLCMCVSCSMNELKNLAYQVVREKKRPYPKSWNKNQQTNSEWLKKFKNRHSDKITELFLPICKVEFTQALMSEQHFSSKEMFTFGQEQAMLTYIKLIKKNCICKNCIMKEIAVEAYRIAREMGKYYPESWDTDKQAGCDWLKSFEERNRDEILKLSPICEAELSQETTNRQRSPLEDIFTFEEELEEIFTMEEELSLLKEVKELAEKGFCDCVSCVLEELKLLAYERAWGQINPYPLSWDTNQRVDHVWLNKFVIRHDSELAKIPTVCKIKLSRP</sequence>
<dbReference type="RefSeq" id="XP_024868512.1">
    <property type="nucleotide sequence ID" value="XM_025012744.1"/>
</dbReference>
<protein>
    <submittedName>
        <fullName evidence="2">Uncharacterized protein LOC112452498</fullName>
    </submittedName>
</protein>